<dbReference type="Gene3D" id="3.40.50.720">
    <property type="entry name" value="NAD(P)-binding Rossmann-like Domain"/>
    <property type="match status" value="1"/>
</dbReference>
<organism evidence="4">
    <name type="scientific">Spongospora subterranea</name>
    <dbReference type="NCBI Taxonomy" id="70186"/>
    <lineage>
        <taxon>Eukaryota</taxon>
        <taxon>Sar</taxon>
        <taxon>Rhizaria</taxon>
        <taxon>Endomyxa</taxon>
        <taxon>Phytomyxea</taxon>
        <taxon>Plasmodiophorida</taxon>
        <taxon>Plasmodiophoridae</taxon>
        <taxon>Spongospora</taxon>
    </lineage>
</organism>
<proteinExistence type="inferred from homology"/>
<name>A0A0H5R854_9EUKA</name>
<evidence type="ECO:0000256" key="2">
    <source>
        <dbReference type="SAM" id="Phobius"/>
    </source>
</evidence>
<dbReference type="PANTHER" id="PTHR12286:SF5">
    <property type="entry name" value="SACCHAROPINE DEHYDROGENASE-LIKE OXIDOREDUCTASE"/>
    <property type="match status" value="1"/>
</dbReference>
<sequence>MGRSSGMYDIVVFGATGFTGRRVCEYLYEANFREGYKIAIAGRSRERMQKVLDELESKYPMVVANVDDPISLRNMAMSAKLIINCVGPFRFSGEGVVAACIEAQADYIDICGEPEFLERIQLKYHDAAVATDTLIVGACGFDSIPGDIGAMFTRQKLKEAGATSISSIECIIRIQNGIQGSKVNFATYESAVYGIGNSANLRDIRKQFATRYNDHPQPKGLKLDRPSYHYDERVKSWVIPFFGADGSVVRRSSRFDIPKGVPKCPQFHAYFAVSSIPWLLAYFIFGCIFWTLAKFRLGRYLLLQFPELFSCGFVSRSGPDVHQIRTTSFVLKFFGKGYSSFGIESSKDPDISIQATVVGPEPGYVTTPICAVQSAFVLLKERERLPFNGGVLTPAVAFGESSLFSRLNANGVVFTSP</sequence>
<comment type="similarity">
    <text evidence="1">Belongs to the saccharopine dehydrogenase family.</text>
</comment>
<dbReference type="SUPFAM" id="SSF51735">
    <property type="entry name" value="NAD(P)-binding Rossmann-fold domains"/>
    <property type="match status" value="1"/>
</dbReference>
<accession>A0A0H5R854</accession>
<dbReference type="InterPro" id="IPR036291">
    <property type="entry name" value="NAD(P)-bd_dom_sf"/>
</dbReference>
<evidence type="ECO:0000256" key="1">
    <source>
        <dbReference type="ARBA" id="ARBA00038048"/>
    </source>
</evidence>
<evidence type="ECO:0000259" key="3">
    <source>
        <dbReference type="Pfam" id="PF03435"/>
    </source>
</evidence>
<keyword evidence="2" id="KW-1133">Transmembrane helix</keyword>
<dbReference type="GO" id="GO:0005811">
    <property type="term" value="C:lipid droplet"/>
    <property type="evidence" value="ECO:0007669"/>
    <property type="project" value="TreeGrafter"/>
</dbReference>
<evidence type="ECO:0000313" key="4">
    <source>
        <dbReference type="EMBL" id="CRZ10308.1"/>
    </source>
</evidence>
<reference evidence="4" key="1">
    <citation type="submission" date="2015-04" db="EMBL/GenBank/DDBJ databases">
        <title>The genome sequence of the plant pathogenic Rhizarian Plasmodiophora brassicae reveals insights in its biotrophic life cycle and the origin of chitin synthesis.</title>
        <authorList>
            <person name="Schwelm A."/>
            <person name="Fogelqvist J."/>
            <person name="Knaust A."/>
            <person name="Julke S."/>
            <person name="Lilja T."/>
            <person name="Dhandapani V."/>
            <person name="Bonilla-Rosso G."/>
            <person name="Karlsson M."/>
            <person name="Shevchenko A."/>
            <person name="Choi S.R."/>
            <person name="Kim H.G."/>
            <person name="Park J.Y."/>
            <person name="Lim Y.P."/>
            <person name="Ludwig-Muller J."/>
            <person name="Dixelius C."/>
        </authorList>
    </citation>
    <scope>NUCLEOTIDE SEQUENCE</scope>
    <source>
        <tissue evidence="4">Potato root galls</tissue>
    </source>
</reference>
<dbReference type="AlphaFoldDB" id="A0A0H5R854"/>
<dbReference type="GO" id="GO:0009247">
    <property type="term" value="P:glycolipid biosynthetic process"/>
    <property type="evidence" value="ECO:0007669"/>
    <property type="project" value="TreeGrafter"/>
</dbReference>
<dbReference type="GO" id="GO:0005886">
    <property type="term" value="C:plasma membrane"/>
    <property type="evidence" value="ECO:0007669"/>
    <property type="project" value="TreeGrafter"/>
</dbReference>
<dbReference type="InterPro" id="IPR005097">
    <property type="entry name" value="Sacchrp_dh_NADP-bd"/>
</dbReference>
<dbReference type="PANTHER" id="PTHR12286">
    <property type="entry name" value="SACCHAROPINE DEHYDROGENASE-LIKE OXIDOREDUCTASE"/>
    <property type="match status" value="1"/>
</dbReference>
<dbReference type="Pfam" id="PF03435">
    <property type="entry name" value="Sacchrp_dh_NADP"/>
    <property type="match status" value="1"/>
</dbReference>
<dbReference type="GO" id="GO:0005739">
    <property type="term" value="C:mitochondrion"/>
    <property type="evidence" value="ECO:0007669"/>
    <property type="project" value="TreeGrafter"/>
</dbReference>
<feature type="domain" description="Saccharopine dehydrogenase NADP binding" evidence="3">
    <location>
        <begin position="10"/>
        <end position="135"/>
    </location>
</feature>
<keyword evidence="2" id="KW-0812">Transmembrane</keyword>
<feature type="transmembrane region" description="Helical" evidence="2">
    <location>
        <begin position="267"/>
        <end position="293"/>
    </location>
</feature>
<dbReference type="EMBL" id="HACM01009866">
    <property type="protein sequence ID" value="CRZ10308.1"/>
    <property type="molecule type" value="Transcribed_RNA"/>
</dbReference>
<dbReference type="InterPro" id="IPR051276">
    <property type="entry name" value="Saccharopine_DH-like_oxidrdct"/>
</dbReference>
<protein>
    <recommendedName>
        <fullName evidence="3">Saccharopine dehydrogenase NADP binding domain-containing protein</fullName>
    </recommendedName>
</protein>
<keyword evidence="2" id="KW-0472">Membrane</keyword>